<proteinExistence type="predicted"/>
<evidence type="ECO:0000313" key="2">
    <source>
        <dbReference type="EMBL" id="KAK4018304.1"/>
    </source>
</evidence>
<sequence>MSLCVSLSHLGALMSSTLHPNTLFEKLLGALSIVLEKVSKPNGKDGQVPGELAPAAHRETSARPERTSEKELQDIEVDLFGPDAHENATPKAVKVSAQSESQENNALVMCVCAH</sequence>
<gene>
    <name evidence="2" type="ORF">OUZ56_000365</name>
</gene>
<dbReference type="EMBL" id="JAOYFB010000036">
    <property type="protein sequence ID" value="KAK4018304.1"/>
    <property type="molecule type" value="Genomic_DNA"/>
</dbReference>
<evidence type="ECO:0000313" key="3">
    <source>
        <dbReference type="Proteomes" id="UP001234178"/>
    </source>
</evidence>
<feature type="compositionally biased region" description="Basic and acidic residues" evidence="1">
    <location>
        <begin position="56"/>
        <end position="71"/>
    </location>
</feature>
<comment type="caution">
    <text evidence="2">The sequence shown here is derived from an EMBL/GenBank/DDBJ whole genome shotgun (WGS) entry which is preliminary data.</text>
</comment>
<reference evidence="2 3" key="1">
    <citation type="journal article" date="2023" name="Nucleic Acids Res.">
        <title>The hologenome of Daphnia magna reveals possible DNA methylation and microbiome-mediated evolution of the host genome.</title>
        <authorList>
            <person name="Chaturvedi A."/>
            <person name="Li X."/>
            <person name="Dhandapani V."/>
            <person name="Marshall H."/>
            <person name="Kissane S."/>
            <person name="Cuenca-Cambronero M."/>
            <person name="Asole G."/>
            <person name="Calvet F."/>
            <person name="Ruiz-Romero M."/>
            <person name="Marangio P."/>
            <person name="Guigo R."/>
            <person name="Rago D."/>
            <person name="Mirbahai L."/>
            <person name="Eastwood N."/>
            <person name="Colbourne J.K."/>
            <person name="Zhou J."/>
            <person name="Mallon E."/>
            <person name="Orsini L."/>
        </authorList>
    </citation>
    <scope>NUCLEOTIDE SEQUENCE [LARGE SCALE GENOMIC DNA]</scope>
    <source>
        <strain evidence="2">LRV0_1</strain>
    </source>
</reference>
<dbReference type="Proteomes" id="UP001234178">
    <property type="component" value="Unassembled WGS sequence"/>
</dbReference>
<keyword evidence="3" id="KW-1185">Reference proteome</keyword>
<feature type="region of interest" description="Disordered" evidence="1">
    <location>
        <begin position="39"/>
        <end position="71"/>
    </location>
</feature>
<name>A0ABQ9ZZG5_9CRUS</name>
<accession>A0ABQ9ZZG5</accession>
<protein>
    <submittedName>
        <fullName evidence="2">Uncharacterized protein</fullName>
    </submittedName>
</protein>
<organism evidence="2 3">
    <name type="scientific">Daphnia magna</name>
    <dbReference type="NCBI Taxonomy" id="35525"/>
    <lineage>
        <taxon>Eukaryota</taxon>
        <taxon>Metazoa</taxon>
        <taxon>Ecdysozoa</taxon>
        <taxon>Arthropoda</taxon>
        <taxon>Crustacea</taxon>
        <taxon>Branchiopoda</taxon>
        <taxon>Diplostraca</taxon>
        <taxon>Cladocera</taxon>
        <taxon>Anomopoda</taxon>
        <taxon>Daphniidae</taxon>
        <taxon>Daphnia</taxon>
    </lineage>
</organism>
<evidence type="ECO:0000256" key="1">
    <source>
        <dbReference type="SAM" id="MobiDB-lite"/>
    </source>
</evidence>